<dbReference type="GO" id="GO:0016051">
    <property type="term" value="P:carbohydrate biosynthetic process"/>
    <property type="evidence" value="ECO:0007669"/>
    <property type="project" value="InterPro"/>
</dbReference>
<protein>
    <recommendedName>
        <fullName evidence="12">Carbohydrate sulfotransferase</fullName>
    </recommendedName>
</protein>
<evidence type="ECO:0000256" key="5">
    <source>
        <dbReference type="ARBA" id="ARBA00022989"/>
    </source>
</evidence>
<evidence type="ECO:0000256" key="2">
    <source>
        <dbReference type="ARBA" id="ARBA00006339"/>
    </source>
</evidence>
<keyword evidence="5 9" id="KW-1133">Transmembrane helix</keyword>
<keyword evidence="3" id="KW-0808">Transferase</keyword>
<keyword evidence="7 9" id="KW-0472">Membrane</keyword>
<evidence type="ECO:0000256" key="1">
    <source>
        <dbReference type="ARBA" id="ARBA00004323"/>
    </source>
</evidence>
<sequence>MSLGGGRMGGLQVPKRIILLLSLGLWISIGFLVVYNVRLRHEAIWPTGERAVGDALAHQQGALQEPAAARHQASNKTLRLPPEWRVEQKLSYVGVIVFPVKRRLLCTVPKAGCTVLRSFALLESFRVRLDPNDSANVSHIHPFAKRHLLQLGSFSDEQVTHMLESPLWEYAAVVRHPLTRLLSAYLDKVVTQKELWRRPLQNKQPESFPEFVALLEDIARRYRNNWDWVDEHWRPQSGFCLFRFLSPNMYDHVVKVEDSTALEELYVTMFGESGARWVQERRQSNAKNAHTSVHSHAANTKLREYVDENLARRIQRLYAEDYKRFGYDLWPSE</sequence>
<dbReference type="InterPro" id="IPR018011">
    <property type="entry name" value="Carb_sulfotrans_8-10"/>
</dbReference>
<dbReference type="GO" id="GO:0000139">
    <property type="term" value="C:Golgi membrane"/>
    <property type="evidence" value="ECO:0007669"/>
    <property type="project" value="UniProtKB-SubCell"/>
</dbReference>
<evidence type="ECO:0000256" key="7">
    <source>
        <dbReference type="ARBA" id="ARBA00023136"/>
    </source>
</evidence>
<keyword evidence="4 9" id="KW-0812">Transmembrane</keyword>
<dbReference type="GO" id="GO:0008146">
    <property type="term" value="F:sulfotransferase activity"/>
    <property type="evidence" value="ECO:0007669"/>
    <property type="project" value="InterPro"/>
</dbReference>
<dbReference type="EMBL" id="JANCYW010000002">
    <property type="protein sequence ID" value="KAK4534651.1"/>
    <property type="molecule type" value="Genomic_DNA"/>
</dbReference>
<proteinExistence type="inferred from homology"/>
<feature type="transmembrane region" description="Helical" evidence="9">
    <location>
        <begin position="17"/>
        <end position="37"/>
    </location>
</feature>
<evidence type="ECO:0000313" key="10">
    <source>
        <dbReference type="EMBL" id="KAK4534651.1"/>
    </source>
</evidence>
<gene>
    <name evidence="10" type="ORF">CDCA_CDCA02G0676</name>
</gene>
<dbReference type="AlphaFoldDB" id="A0AAV9IR27"/>
<keyword evidence="8" id="KW-0325">Glycoprotein</keyword>
<comment type="caution">
    <text evidence="10">The sequence shown here is derived from an EMBL/GenBank/DDBJ whole genome shotgun (WGS) entry which is preliminary data.</text>
</comment>
<evidence type="ECO:0000256" key="8">
    <source>
        <dbReference type="ARBA" id="ARBA00023180"/>
    </source>
</evidence>
<reference evidence="10 11" key="1">
    <citation type="submission" date="2022-07" db="EMBL/GenBank/DDBJ databases">
        <title>Genome-wide signatures of adaptation to extreme environments.</title>
        <authorList>
            <person name="Cho C.H."/>
            <person name="Yoon H.S."/>
        </authorList>
    </citation>
    <scope>NUCLEOTIDE SEQUENCE [LARGE SCALE GENOMIC DNA]</scope>
    <source>
        <strain evidence="10 11">DBV 063 E5</strain>
    </source>
</reference>
<evidence type="ECO:0000256" key="9">
    <source>
        <dbReference type="SAM" id="Phobius"/>
    </source>
</evidence>
<evidence type="ECO:0000313" key="11">
    <source>
        <dbReference type="Proteomes" id="UP001301350"/>
    </source>
</evidence>
<keyword evidence="11" id="KW-1185">Reference proteome</keyword>
<dbReference type="Pfam" id="PF03567">
    <property type="entry name" value="Sulfotransfer_2"/>
    <property type="match status" value="1"/>
</dbReference>
<comment type="similarity">
    <text evidence="2">Belongs to the sulfotransferase 2 family.</text>
</comment>
<evidence type="ECO:0008006" key="12">
    <source>
        <dbReference type="Google" id="ProtNLM"/>
    </source>
</evidence>
<evidence type="ECO:0000256" key="4">
    <source>
        <dbReference type="ARBA" id="ARBA00022692"/>
    </source>
</evidence>
<name>A0AAV9IR27_CYACA</name>
<evidence type="ECO:0000256" key="6">
    <source>
        <dbReference type="ARBA" id="ARBA00023034"/>
    </source>
</evidence>
<organism evidence="10 11">
    <name type="scientific">Cyanidium caldarium</name>
    <name type="common">Red alga</name>
    <dbReference type="NCBI Taxonomy" id="2771"/>
    <lineage>
        <taxon>Eukaryota</taxon>
        <taxon>Rhodophyta</taxon>
        <taxon>Bangiophyceae</taxon>
        <taxon>Cyanidiales</taxon>
        <taxon>Cyanidiaceae</taxon>
        <taxon>Cyanidium</taxon>
    </lineage>
</organism>
<dbReference type="Proteomes" id="UP001301350">
    <property type="component" value="Unassembled WGS sequence"/>
</dbReference>
<accession>A0AAV9IR27</accession>
<dbReference type="InterPro" id="IPR005331">
    <property type="entry name" value="Sulfotransferase"/>
</dbReference>
<dbReference type="PANTHER" id="PTHR12137">
    <property type="entry name" value="CARBOHYDRATE SULFOTRANSFERASE"/>
    <property type="match status" value="1"/>
</dbReference>
<keyword evidence="6" id="KW-0333">Golgi apparatus</keyword>
<evidence type="ECO:0000256" key="3">
    <source>
        <dbReference type="ARBA" id="ARBA00022679"/>
    </source>
</evidence>
<comment type="subcellular location">
    <subcellularLocation>
        <location evidence="1">Golgi apparatus membrane</location>
        <topology evidence="1">Single-pass type II membrane protein</topology>
    </subcellularLocation>
</comment>
<dbReference type="SUPFAM" id="SSF52540">
    <property type="entry name" value="P-loop containing nucleoside triphosphate hydrolases"/>
    <property type="match status" value="1"/>
</dbReference>
<dbReference type="InterPro" id="IPR027417">
    <property type="entry name" value="P-loop_NTPase"/>
</dbReference>
<dbReference type="PANTHER" id="PTHR12137:SF54">
    <property type="entry name" value="CARBOHYDRATE SULFOTRANSFERASE"/>
    <property type="match status" value="1"/>
</dbReference>